<proteinExistence type="inferred from homology"/>
<dbReference type="RefSeq" id="WP_341375472.1">
    <property type="nucleotide sequence ID" value="NZ_JBBUTF010000016.1"/>
</dbReference>
<dbReference type="InterPro" id="IPR002347">
    <property type="entry name" value="SDR_fam"/>
</dbReference>
<dbReference type="EMBL" id="JBBUTF010000016">
    <property type="protein sequence ID" value="MEK8027688.1"/>
    <property type="molecule type" value="Genomic_DNA"/>
</dbReference>
<comment type="similarity">
    <text evidence="1">Belongs to the short-chain dehydrogenases/reductases (SDR) family.</text>
</comment>
<evidence type="ECO:0000313" key="4">
    <source>
        <dbReference type="EMBL" id="MEK8027688.1"/>
    </source>
</evidence>
<dbReference type="CDD" id="cd05233">
    <property type="entry name" value="SDR_c"/>
    <property type="match status" value="1"/>
</dbReference>
<dbReference type="PRINTS" id="PR00081">
    <property type="entry name" value="GDHRDH"/>
</dbReference>
<evidence type="ECO:0000256" key="2">
    <source>
        <dbReference type="ARBA" id="ARBA00023002"/>
    </source>
</evidence>
<dbReference type="SUPFAM" id="SSF51735">
    <property type="entry name" value="NAD(P)-binding Rossmann-fold domains"/>
    <property type="match status" value="1"/>
</dbReference>
<dbReference type="PANTHER" id="PTHR24321">
    <property type="entry name" value="DEHYDROGENASES, SHORT CHAIN"/>
    <property type="match status" value="1"/>
</dbReference>
<keyword evidence="2" id="KW-0560">Oxidoreductase</keyword>
<evidence type="ECO:0000313" key="5">
    <source>
        <dbReference type="Proteomes" id="UP001368500"/>
    </source>
</evidence>
<evidence type="ECO:0000256" key="1">
    <source>
        <dbReference type="ARBA" id="ARBA00006484"/>
    </source>
</evidence>
<protein>
    <submittedName>
        <fullName evidence="4">SDR family oxidoreductase</fullName>
    </submittedName>
</protein>
<dbReference type="PANTHER" id="PTHR24321:SF14">
    <property type="entry name" value="SHORT-CHAIN TYPE DEHYDROGENASE_REDUCTASE BLR2146-RELATED"/>
    <property type="match status" value="1"/>
</dbReference>
<dbReference type="Proteomes" id="UP001368500">
    <property type="component" value="Unassembled WGS sequence"/>
</dbReference>
<name>A0ABU9BGJ7_9BURK</name>
<reference evidence="4 5" key="1">
    <citation type="submission" date="2024-04" db="EMBL/GenBank/DDBJ databases">
        <title>Novel species of the genus Ideonella isolated from streams.</title>
        <authorList>
            <person name="Lu H."/>
        </authorList>
    </citation>
    <scope>NUCLEOTIDE SEQUENCE [LARGE SCALE GENOMIC DNA]</scope>
    <source>
        <strain evidence="4 5">BYS139W</strain>
    </source>
</reference>
<keyword evidence="5" id="KW-1185">Reference proteome</keyword>
<feature type="region of interest" description="Disordered" evidence="3">
    <location>
        <begin position="1"/>
        <end position="21"/>
    </location>
</feature>
<accession>A0ABU9BGJ7</accession>
<dbReference type="Gene3D" id="3.40.50.720">
    <property type="entry name" value="NAD(P)-binding Rossmann-like Domain"/>
    <property type="match status" value="1"/>
</dbReference>
<comment type="caution">
    <text evidence="4">The sequence shown here is derived from an EMBL/GenBank/DDBJ whole genome shotgun (WGS) entry which is preliminary data.</text>
</comment>
<evidence type="ECO:0000256" key="3">
    <source>
        <dbReference type="SAM" id="MobiDB-lite"/>
    </source>
</evidence>
<organism evidence="4 5">
    <name type="scientific">Pseudaquabacterium rugosum</name>
    <dbReference type="NCBI Taxonomy" id="2984194"/>
    <lineage>
        <taxon>Bacteria</taxon>
        <taxon>Pseudomonadati</taxon>
        <taxon>Pseudomonadota</taxon>
        <taxon>Betaproteobacteria</taxon>
        <taxon>Burkholderiales</taxon>
        <taxon>Sphaerotilaceae</taxon>
        <taxon>Pseudaquabacterium</taxon>
    </lineage>
</organism>
<gene>
    <name evidence="4" type="ORF">AACH11_17115</name>
</gene>
<sequence>MTDLAHPVNAHAPATGPRPAFPDLRGQRVLITGATEGIGWAAVQAFAAQGARVVFNGRRTPEDLAPRLQALRADGGDAHFIAADIRHTAETERLVAEAVAWAGGLDTLVHNAGGLVARRPLAQIDDAFFDAVTDLNARSALHATRCALPHLAASARARGCSSAVILVGSVAGHTGGGPGAGLYGAAKAWLHNLVKHCVAFHTADGLRFNLVSPGTFDTAFHADKDAAARQRVSAGIPLGRFGQPAECAPAFLFLASPAASGYITGQCIEVNGGQFMP</sequence>
<dbReference type="InterPro" id="IPR036291">
    <property type="entry name" value="NAD(P)-bd_dom_sf"/>
</dbReference>
<dbReference type="Pfam" id="PF13561">
    <property type="entry name" value="adh_short_C2"/>
    <property type="match status" value="1"/>
</dbReference>